<dbReference type="GO" id="GO:0005886">
    <property type="term" value="C:plasma membrane"/>
    <property type="evidence" value="ECO:0007669"/>
    <property type="project" value="TreeGrafter"/>
</dbReference>
<keyword evidence="2" id="KW-0175">Coiled coil</keyword>
<dbReference type="SMART" id="SM00267">
    <property type="entry name" value="GGDEF"/>
    <property type="match status" value="1"/>
</dbReference>
<name>D3P9M7_DEFDS</name>
<accession>D3P9M7</accession>
<feature type="domain" description="GGDEF" evidence="3">
    <location>
        <begin position="217"/>
        <end position="352"/>
    </location>
</feature>
<dbReference type="Pfam" id="PF00990">
    <property type="entry name" value="GGDEF"/>
    <property type="match status" value="1"/>
</dbReference>
<dbReference type="InterPro" id="IPR050469">
    <property type="entry name" value="Diguanylate_Cyclase"/>
</dbReference>
<dbReference type="Gene3D" id="3.30.450.40">
    <property type="match status" value="1"/>
</dbReference>
<evidence type="ECO:0000313" key="4">
    <source>
        <dbReference type="EMBL" id="BAI81417.1"/>
    </source>
</evidence>
<dbReference type="GO" id="GO:0043709">
    <property type="term" value="P:cell adhesion involved in single-species biofilm formation"/>
    <property type="evidence" value="ECO:0007669"/>
    <property type="project" value="TreeGrafter"/>
</dbReference>
<dbReference type="InterPro" id="IPR043128">
    <property type="entry name" value="Rev_trsase/Diguanyl_cyclase"/>
</dbReference>
<dbReference type="Gene3D" id="3.30.70.270">
    <property type="match status" value="1"/>
</dbReference>
<dbReference type="CDD" id="cd01949">
    <property type="entry name" value="GGDEF"/>
    <property type="match status" value="1"/>
</dbReference>
<protein>
    <recommendedName>
        <fullName evidence="1">diguanylate cyclase</fullName>
        <ecNumber evidence="1">2.7.7.65</ecNumber>
    </recommendedName>
</protein>
<dbReference type="STRING" id="639282.DEFDS_1966"/>
<dbReference type="EMBL" id="AP011529">
    <property type="protein sequence ID" value="BAI81417.1"/>
    <property type="molecule type" value="Genomic_DNA"/>
</dbReference>
<proteinExistence type="predicted"/>
<dbReference type="NCBIfam" id="TIGR00254">
    <property type="entry name" value="GGDEF"/>
    <property type="match status" value="1"/>
</dbReference>
<dbReference type="RefSeq" id="WP_013008662.1">
    <property type="nucleotide sequence ID" value="NC_013939.1"/>
</dbReference>
<dbReference type="SUPFAM" id="SSF55073">
    <property type="entry name" value="Nucleotide cyclase"/>
    <property type="match status" value="1"/>
</dbReference>
<dbReference type="PANTHER" id="PTHR45138">
    <property type="entry name" value="REGULATORY COMPONENTS OF SENSORY TRANSDUCTION SYSTEM"/>
    <property type="match status" value="1"/>
</dbReference>
<evidence type="ECO:0000256" key="1">
    <source>
        <dbReference type="ARBA" id="ARBA00012528"/>
    </source>
</evidence>
<dbReference type="SUPFAM" id="SSF55781">
    <property type="entry name" value="GAF domain-like"/>
    <property type="match status" value="1"/>
</dbReference>
<dbReference type="OrthoDB" id="9776960at2"/>
<dbReference type="AlphaFoldDB" id="D3P9M7"/>
<dbReference type="InterPro" id="IPR029016">
    <property type="entry name" value="GAF-like_dom_sf"/>
</dbReference>
<evidence type="ECO:0000313" key="5">
    <source>
        <dbReference type="Proteomes" id="UP000001520"/>
    </source>
</evidence>
<dbReference type="PROSITE" id="PS50887">
    <property type="entry name" value="GGDEF"/>
    <property type="match status" value="1"/>
</dbReference>
<dbReference type="eggNOG" id="COG3159">
    <property type="taxonomic scope" value="Bacteria"/>
</dbReference>
<dbReference type="Proteomes" id="UP000001520">
    <property type="component" value="Chromosome"/>
</dbReference>
<keyword evidence="5" id="KW-1185">Reference proteome</keyword>
<dbReference type="PANTHER" id="PTHR45138:SF6">
    <property type="entry name" value="DIGUANYLATE CYCLASE DGCN"/>
    <property type="match status" value="1"/>
</dbReference>
<dbReference type="EC" id="2.7.7.65" evidence="1"/>
<dbReference type="KEGG" id="ddf:DEFDS_1966"/>
<evidence type="ECO:0000256" key="2">
    <source>
        <dbReference type="SAM" id="Coils"/>
    </source>
</evidence>
<organism evidence="4 5">
    <name type="scientific">Deferribacter desulfuricans (strain DSM 14783 / JCM 11476 / NBRC 101012 / SSM1)</name>
    <dbReference type="NCBI Taxonomy" id="639282"/>
    <lineage>
        <taxon>Bacteria</taxon>
        <taxon>Pseudomonadati</taxon>
        <taxon>Deferribacterota</taxon>
        <taxon>Deferribacteres</taxon>
        <taxon>Deferribacterales</taxon>
        <taxon>Deferribacteraceae</taxon>
        <taxon>Deferribacter</taxon>
    </lineage>
</organism>
<dbReference type="GO" id="GO:1902201">
    <property type="term" value="P:negative regulation of bacterial-type flagellum-dependent cell motility"/>
    <property type="evidence" value="ECO:0007669"/>
    <property type="project" value="TreeGrafter"/>
</dbReference>
<dbReference type="InterPro" id="IPR000160">
    <property type="entry name" value="GGDEF_dom"/>
</dbReference>
<dbReference type="GO" id="GO:0052621">
    <property type="term" value="F:diguanylate cyclase activity"/>
    <property type="evidence" value="ECO:0007669"/>
    <property type="project" value="UniProtKB-EC"/>
</dbReference>
<dbReference type="HOGENOM" id="CLU_000445_11_24_0"/>
<gene>
    <name evidence="4" type="ordered locus">DEFDS_1966</name>
</gene>
<reference evidence="4 5" key="1">
    <citation type="journal article" date="2010" name="DNA Res.">
        <title>Bacterial lifestyle in a deep-sea hydrothermal vent chimney revealed by the genome sequence of the thermophilic bacterium Deferribacter desulfuricans SSM1.</title>
        <authorList>
            <person name="Takaki Y."/>
            <person name="Shimamura S."/>
            <person name="Nakagawa S."/>
            <person name="Fukuhara Y."/>
            <person name="Horikawa H."/>
            <person name="Ankai A."/>
            <person name="Harada T."/>
            <person name="Hosoyama A."/>
            <person name="Oguchi A."/>
            <person name="Fukui S."/>
            <person name="Fujita N."/>
            <person name="Takami H."/>
            <person name="Takai K."/>
        </authorList>
    </citation>
    <scope>NUCLEOTIDE SEQUENCE [LARGE SCALE GENOMIC DNA]</scope>
    <source>
        <strain evidence="5">DSM 14783 / JCM 11476 / NBRC 101012 / SSM1</strain>
    </source>
</reference>
<feature type="coiled-coil region" evidence="2">
    <location>
        <begin position="4"/>
        <end position="31"/>
    </location>
</feature>
<evidence type="ECO:0000259" key="3">
    <source>
        <dbReference type="PROSITE" id="PS50887"/>
    </source>
</evidence>
<sequence>MSKLNNILKENQELKRELEGILELIKENEIKQKGFKVIEYAFLLSESIEDLAEKPLKYLEEIFEIDRATLFIDREVFNFDREADEINDRVYFVNGKIFKYFFLEKRTYSGMGRANFISEFDVFKEMNSYLISPIIEDGKIIGSLNLYSRDPKKFIETRSTDFVKDLCFKISIALRKLYDSERLSKQMLLDFLTGSFNKLALYDFLERFTNMFKRYKKPFAFVLLDIDNFKWINDNKGHLFGDEFLKSFTSVLQNSFRKADIIGRFGGDEFYLILPEANLEMVKGVSQKVFQVLNEILEEFDLVDKVGVSGGFVLIPDDEINDVDPEAILKLADERLYKAKEKGKMAIIGVNDDIFP</sequence>
<dbReference type="eggNOG" id="COG3706">
    <property type="taxonomic scope" value="Bacteria"/>
</dbReference>
<dbReference type="InterPro" id="IPR029787">
    <property type="entry name" value="Nucleotide_cyclase"/>
</dbReference>